<reference evidence="2" key="2">
    <citation type="submission" date="2010-07" db="EMBL/GenBank/DDBJ databases">
        <authorList>
            <consortium name="The Broad Institute Genome Sequencing Platform"/>
            <consortium name="Broad Institute Genome Sequencing Center for Infectious Disease"/>
            <person name="Ma L.-J."/>
            <person name="Dead R."/>
            <person name="Young S."/>
            <person name="Zeng Q."/>
            <person name="Koehrsen M."/>
            <person name="Alvarado L."/>
            <person name="Berlin A."/>
            <person name="Chapman S.B."/>
            <person name="Chen Z."/>
            <person name="Freedman E."/>
            <person name="Gellesch M."/>
            <person name="Goldberg J."/>
            <person name="Griggs A."/>
            <person name="Gujja S."/>
            <person name="Heilman E.R."/>
            <person name="Heiman D."/>
            <person name="Hepburn T."/>
            <person name="Howarth C."/>
            <person name="Jen D."/>
            <person name="Larson L."/>
            <person name="Mehta T."/>
            <person name="Neiman D."/>
            <person name="Pearson M."/>
            <person name="Roberts A."/>
            <person name="Saif S."/>
            <person name="Shea T."/>
            <person name="Shenoy N."/>
            <person name="Sisk P."/>
            <person name="Stolte C."/>
            <person name="Sykes S."/>
            <person name="Walk T."/>
            <person name="White J."/>
            <person name="Yandava C."/>
            <person name="Haas B."/>
            <person name="Nusbaum C."/>
            <person name="Birren B."/>
        </authorList>
    </citation>
    <scope>NUCLEOTIDE SEQUENCE</scope>
    <source>
        <strain evidence="2">R3-111a-1</strain>
    </source>
</reference>
<reference evidence="3" key="5">
    <citation type="submission" date="2018-04" db="UniProtKB">
        <authorList>
            <consortium name="EnsemblFungi"/>
        </authorList>
    </citation>
    <scope>IDENTIFICATION</scope>
    <source>
        <strain evidence="3">R3-111a-1</strain>
    </source>
</reference>
<reference evidence="3" key="4">
    <citation type="journal article" date="2015" name="G3 (Bethesda)">
        <title>Genome sequences of three phytopathogenic species of the Magnaporthaceae family of fungi.</title>
        <authorList>
            <person name="Okagaki L.H."/>
            <person name="Nunes C.C."/>
            <person name="Sailsbery J."/>
            <person name="Clay B."/>
            <person name="Brown D."/>
            <person name="John T."/>
            <person name="Oh Y."/>
            <person name="Young N."/>
            <person name="Fitzgerald M."/>
            <person name="Haas B.J."/>
            <person name="Zeng Q."/>
            <person name="Young S."/>
            <person name="Adiconis X."/>
            <person name="Fan L."/>
            <person name="Levin J.Z."/>
            <person name="Mitchell T.K."/>
            <person name="Okubara P.A."/>
            <person name="Farman M.L."/>
            <person name="Kohn L.M."/>
            <person name="Birren B."/>
            <person name="Ma L.-J."/>
            <person name="Dean R.A."/>
        </authorList>
    </citation>
    <scope>NUCLEOTIDE SEQUENCE</scope>
    <source>
        <strain evidence="3">R3-111a-1</strain>
    </source>
</reference>
<dbReference type="Proteomes" id="UP000006039">
    <property type="component" value="Unassembled WGS sequence"/>
</dbReference>
<proteinExistence type="predicted"/>
<organism evidence="2">
    <name type="scientific">Gaeumannomyces tritici (strain R3-111a-1)</name>
    <name type="common">Wheat and barley take-all root rot fungus</name>
    <name type="synonym">Gaeumannomyces graminis var. tritici</name>
    <dbReference type="NCBI Taxonomy" id="644352"/>
    <lineage>
        <taxon>Eukaryota</taxon>
        <taxon>Fungi</taxon>
        <taxon>Dikarya</taxon>
        <taxon>Ascomycota</taxon>
        <taxon>Pezizomycotina</taxon>
        <taxon>Sordariomycetes</taxon>
        <taxon>Sordariomycetidae</taxon>
        <taxon>Magnaporthales</taxon>
        <taxon>Magnaporthaceae</taxon>
        <taxon>Gaeumannomyces</taxon>
    </lineage>
</organism>
<gene>
    <name evidence="3" type="primary">20346921</name>
    <name evidence="2" type="ORF">GGTG_06463</name>
</gene>
<feature type="compositionally biased region" description="Polar residues" evidence="1">
    <location>
        <begin position="19"/>
        <end position="34"/>
    </location>
</feature>
<accession>J3NYW1</accession>
<name>J3NYW1_GAET3</name>
<dbReference type="HOGENOM" id="CLU_1927741_0_0_1"/>
<evidence type="ECO:0000313" key="2">
    <source>
        <dbReference type="EMBL" id="EJT76544.1"/>
    </source>
</evidence>
<feature type="region of interest" description="Disordered" evidence="1">
    <location>
        <begin position="13"/>
        <end position="34"/>
    </location>
</feature>
<protein>
    <submittedName>
        <fullName evidence="2 3">Uncharacterized protein</fullName>
    </submittedName>
</protein>
<dbReference type="EnsemblFungi" id="EJT76544">
    <property type="protein sequence ID" value="EJT76544"/>
    <property type="gene ID" value="GGTG_06463"/>
</dbReference>
<reference evidence="4" key="1">
    <citation type="submission" date="2010-07" db="EMBL/GenBank/DDBJ databases">
        <title>The genome sequence of Gaeumannomyces graminis var. tritici strain R3-111a-1.</title>
        <authorList>
            <consortium name="The Broad Institute Genome Sequencing Platform"/>
            <person name="Ma L.-J."/>
            <person name="Dead R."/>
            <person name="Young S."/>
            <person name="Zeng Q."/>
            <person name="Koehrsen M."/>
            <person name="Alvarado L."/>
            <person name="Berlin A."/>
            <person name="Chapman S.B."/>
            <person name="Chen Z."/>
            <person name="Freedman E."/>
            <person name="Gellesch M."/>
            <person name="Goldberg J."/>
            <person name="Griggs A."/>
            <person name="Gujja S."/>
            <person name="Heilman E.R."/>
            <person name="Heiman D."/>
            <person name="Hepburn T."/>
            <person name="Howarth C."/>
            <person name="Jen D."/>
            <person name="Larson L."/>
            <person name="Mehta T."/>
            <person name="Neiman D."/>
            <person name="Pearson M."/>
            <person name="Roberts A."/>
            <person name="Saif S."/>
            <person name="Shea T."/>
            <person name="Shenoy N."/>
            <person name="Sisk P."/>
            <person name="Stolte C."/>
            <person name="Sykes S."/>
            <person name="Walk T."/>
            <person name="White J."/>
            <person name="Yandava C."/>
            <person name="Haas B."/>
            <person name="Nusbaum C."/>
            <person name="Birren B."/>
        </authorList>
    </citation>
    <scope>NUCLEOTIDE SEQUENCE [LARGE SCALE GENOMIC DNA]</scope>
    <source>
        <strain evidence="4">R3-111a-1</strain>
    </source>
</reference>
<keyword evidence="4" id="KW-1185">Reference proteome</keyword>
<dbReference type="AlphaFoldDB" id="J3NYW1"/>
<evidence type="ECO:0000313" key="4">
    <source>
        <dbReference type="Proteomes" id="UP000006039"/>
    </source>
</evidence>
<dbReference type="RefSeq" id="XP_009222544.1">
    <property type="nucleotide sequence ID" value="XM_009224280.1"/>
</dbReference>
<evidence type="ECO:0000256" key="1">
    <source>
        <dbReference type="SAM" id="MobiDB-lite"/>
    </source>
</evidence>
<dbReference type="EMBL" id="GL385397">
    <property type="protein sequence ID" value="EJT76544.1"/>
    <property type="molecule type" value="Genomic_DNA"/>
</dbReference>
<sequence>MPVHIEERGFVVQAAPATGTKSQHNPSGSGSSPAGQYRCFVIRVASKSVPTWWGPNLCSPSWIGRRRRSFTPSGGLGERDRRISCIQLLSRPTSTRVPYEIAASGTRFGALEPESGSSRLVARSTLYTNEA</sequence>
<reference evidence="2" key="3">
    <citation type="submission" date="2010-09" db="EMBL/GenBank/DDBJ databases">
        <title>Annotation of Gaeumannomyces graminis var. tritici R3-111a-1.</title>
        <authorList>
            <consortium name="The Broad Institute Genome Sequencing Platform"/>
            <person name="Ma L.-J."/>
            <person name="Dead R."/>
            <person name="Young S.K."/>
            <person name="Zeng Q."/>
            <person name="Gargeya S."/>
            <person name="Fitzgerald M."/>
            <person name="Haas B."/>
            <person name="Abouelleil A."/>
            <person name="Alvarado L."/>
            <person name="Arachchi H.M."/>
            <person name="Berlin A."/>
            <person name="Brown A."/>
            <person name="Chapman S.B."/>
            <person name="Chen Z."/>
            <person name="Dunbar C."/>
            <person name="Freedman E."/>
            <person name="Gearin G."/>
            <person name="Gellesch M."/>
            <person name="Goldberg J."/>
            <person name="Griggs A."/>
            <person name="Gujja S."/>
            <person name="Heiman D."/>
            <person name="Howarth C."/>
            <person name="Larson L."/>
            <person name="Lui A."/>
            <person name="MacDonald P.J.P."/>
            <person name="Mehta T."/>
            <person name="Montmayeur A."/>
            <person name="Murphy C."/>
            <person name="Neiman D."/>
            <person name="Pearson M."/>
            <person name="Priest M."/>
            <person name="Roberts A."/>
            <person name="Saif S."/>
            <person name="Shea T."/>
            <person name="Shenoy N."/>
            <person name="Sisk P."/>
            <person name="Stolte C."/>
            <person name="Sykes S."/>
            <person name="Yandava C."/>
            <person name="Wortman J."/>
            <person name="Nusbaum C."/>
            <person name="Birren B."/>
        </authorList>
    </citation>
    <scope>NUCLEOTIDE SEQUENCE</scope>
    <source>
        <strain evidence="2">R3-111a-1</strain>
    </source>
</reference>
<evidence type="ECO:0000313" key="3">
    <source>
        <dbReference type="EnsemblFungi" id="EJT76544"/>
    </source>
</evidence>
<dbReference type="VEuPathDB" id="FungiDB:GGTG_06463"/>
<dbReference type="GeneID" id="20346921"/>